<sequence length="186" mass="21086">MDLTNKYTTAYIGVFTYVMWYAVHETNKLLLDETTAFYDVDFKGFDPANPPFTAWGEGIRGFYPILAFIKAAQALSFLLVTVCMMGHLNVNFKALQAVAVAKFGLDLWCIWELTQTLLSWPTVNQSTLELLSKLAVPRFYFSVGLGVPLFAALFGREIVSLSRQFYTNLQIRMGKVAPEEQEKKDQ</sequence>
<evidence type="ECO:0008006" key="4">
    <source>
        <dbReference type="Google" id="ProtNLM"/>
    </source>
</evidence>
<accession>A0A8H7PXD5</accession>
<dbReference type="Proteomes" id="UP000612746">
    <property type="component" value="Unassembled WGS sequence"/>
</dbReference>
<name>A0A8H7PXD5_9FUNG</name>
<keyword evidence="3" id="KW-1185">Reference proteome</keyword>
<evidence type="ECO:0000313" key="3">
    <source>
        <dbReference type="Proteomes" id="UP000612746"/>
    </source>
</evidence>
<keyword evidence="1" id="KW-0812">Transmembrane</keyword>
<keyword evidence="1" id="KW-0472">Membrane</keyword>
<evidence type="ECO:0000313" key="2">
    <source>
        <dbReference type="EMBL" id="KAG2181645.1"/>
    </source>
</evidence>
<dbReference type="OrthoDB" id="2335477at2759"/>
<comment type="caution">
    <text evidence="2">The sequence shown here is derived from an EMBL/GenBank/DDBJ whole genome shotgun (WGS) entry which is preliminary data.</text>
</comment>
<dbReference type="EMBL" id="JAEPRA010000008">
    <property type="protein sequence ID" value="KAG2181645.1"/>
    <property type="molecule type" value="Genomic_DNA"/>
</dbReference>
<keyword evidence="1" id="KW-1133">Transmembrane helix</keyword>
<evidence type="ECO:0000256" key="1">
    <source>
        <dbReference type="SAM" id="Phobius"/>
    </source>
</evidence>
<gene>
    <name evidence="2" type="ORF">INT44_008460</name>
</gene>
<dbReference type="AlphaFoldDB" id="A0A8H7PXD5"/>
<feature type="transmembrane region" description="Helical" evidence="1">
    <location>
        <begin position="7"/>
        <end position="23"/>
    </location>
</feature>
<protein>
    <recommendedName>
        <fullName evidence="4">Transmembrane protein</fullName>
    </recommendedName>
</protein>
<reference evidence="2" key="1">
    <citation type="submission" date="2020-12" db="EMBL/GenBank/DDBJ databases">
        <title>Metabolic potential, ecology and presence of endohyphal bacteria is reflected in genomic diversity of Mucoromycotina.</title>
        <authorList>
            <person name="Muszewska A."/>
            <person name="Okrasinska A."/>
            <person name="Steczkiewicz K."/>
            <person name="Drgas O."/>
            <person name="Orlowska M."/>
            <person name="Perlinska-Lenart U."/>
            <person name="Aleksandrzak-Piekarczyk T."/>
            <person name="Szatraj K."/>
            <person name="Zielenkiewicz U."/>
            <person name="Pilsyk S."/>
            <person name="Malc E."/>
            <person name="Mieczkowski P."/>
            <person name="Kruszewska J.S."/>
            <person name="Biernat P."/>
            <person name="Pawlowska J."/>
        </authorList>
    </citation>
    <scope>NUCLEOTIDE SEQUENCE</scope>
    <source>
        <strain evidence="2">WA0000051536</strain>
    </source>
</reference>
<proteinExistence type="predicted"/>
<feature type="transmembrane region" description="Helical" evidence="1">
    <location>
        <begin position="61"/>
        <end position="82"/>
    </location>
</feature>
<organism evidence="2 3">
    <name type="scientific">Umbelopsis vinacea</name>
    <dbReference type="NCBI Taxonomy" id="44442"/>
    <lineage>
        <taxon>Eukaryota</taxon>
        <taxon>Fungi</taxon>
        <taxon>Fungi incertae sedis</taxon>
        <taxon>Mucoromycota</taxon>
        <taxon>Mucoromycotina</taxon>
        <taxon>Umbelopsidomycetes</taxon>
        <taxon>Umbelopsidales</taxon>
        <taxon>Umbelopsidaceae</taxon>
        <taxon>Umbelopsis</taxon>
    </lineage>
</organism>